<organism evidence="4 5">
    <name type="scientific">Babjeviella inositovora NRRL Y-12698</name>
    <dbReference type="NCBI Taxonomy" id="984486"/>
    <lineage>
        <taxon>Eukaryota</taxon>
        <taxon>Fungi</taxon>
        <taxon>Dikarya</taxon>
        <taxon>Ascomycota</taxon>
        <taxon>Saccharomycotina</taxon>
        <taxon>Pichiomycetes</taxon>
        <taxon>Serinales incertae sedis</taxon>
        <taxon>Babjeviella</taxon>
    </lineage>
</organism>
<evidence type="ECO:0000313" key="4">
    <source>
        <dbReference type="EMBL" id="ODQ78596.1"/>
    </source>
</evidence>
<gene>
    <name evidence="4" type="ORF">BABINDRAFT_162799</name>
</gene>
<dbReference type="InterPro" id="IPR008030">
    <property type="entry name" value="NmrA-like"/>
</dbReference>
<dbReference type="Gene3D" id="3.40.50.720">
    <property type="entry name" value="NAD(P)-binding Rossmann-like Domain"/>
    <property type="match status" value="1"/>
</dbReference>
<evidence type="ECO:0000313" key="5">
    <source>
        <dbReference type="Proteomes" id="UP000094336"/>
    </source>
</evidence>
<dbReference type="STRING" id="984486.A0A1E3QLL8"/>
<evidence type="ECO:0000259" key="3">
    <source>
        <dbReference type="Pfam" id="PF05368"/>
    </source>
</evidence>
<dbReference type="RefSeq" id="XP_018983924.1">
    <property type="nucleotide sequence ID" value="XM_019129547.1"/>
</dbReference>
<dbReference type="GeneID" id="30147400"/>
<dbReference type="InterPro" id="IPR036291">
    <property type="entry name" value="NAD(P)-bd_dom_sf"/>
</dbReference>
<dbReference type="AlphaFoldDB" id="A0A1E3QLL8"/>
<feature type="domain" description="NmrA-like" evidence="3">
    <location>
        <begin position="8"/>
        <end position="246"/>
    </location>
</feature>
<dbReference type="PANTHER" id="PTHR47706">
    <property type="entry name" value="NMRA-LIKE FAMILY PROTEIN"/>
    <property type="match status" value="1"/>
</dbReference>
<dbReference type="Gene3D" id="3.90.25.10">
    <property type="entry name" value="UDP-galactose 4-epimerase, domain 1"/>
    <property type="match status" value="1"/>
</dbReference>
<keyword evidence="2" id="KW-0560">Oxidoreductase</keyword>
<protein>
    <recommendedName>
        <fullName evidence="3">NmrA-like domain-containing protein</fullName>
    </recommendedName>
</protein>
<keyword evidence="5" id="KW-1185">Reference proteome</keyword>
<keyword evidence="1" id="KW-0521">NADP</keyword>
<dbReference type="SUPFAM" id="SSF51735">
    <property type="entry name" value="NAD(P)-binding Rossmann-fold domains"/>
    <property type="match status" value="1"/>
</dbReference>
<dbReference type="EMBL" id="KV454435">
    <property type="protein sequence ID" value="ODQ78596.1"/>
    <property type="molecule type" value="Genomic_DNA"/>
</dbReference>
<name>A0A1E3QLL8_9ASCO</name>
<reference evidence="5" key="1">
    <citation type="submission" date="2016-05" db="EMBL/GenBank/DDBJ databases">
        <title>Comparative genomics of biotechnologically important yeasts.</title>
        <authorList>
            <consortium name="DOE Joint Genome Institute"/>
            <person name="Riley R."/>
            <person name="Haridas S."/>
            <person name="Wolfe K.H."/>
            <person name="Lopes M.R."/>
            <person name="Hittinger C.T."/>
            <person name="Goker M."/>
            <person name="Salamov A."/>
            <person name="Wisecaver J."/>
            <person name="Long T.M."/>
            <person name="Aerts A.L."/>
            <person name="Barry K."/>
            <person name="Choi C."/>
            <person name="Clum A."/>
            <person name="Coughlan A.Y."/>
            <person name="Deshpande S."/>
            <person name="Douglass A.P."/>
            <person name="Hanson S.J."/>
            <person name="Klenk H.-P."/>
            <person name="Labutti K."/>
            <person name="Lapidus A."/>
            <person name="Lindquist E."/>
            <person name="Lipzen A."/>
            <person name="Meier-Kolthoff J.P."/>
            <person name="Ohm R.A."/>
            <person name="Otillar R.P."/>
            <person name="Pangilinan J."/>
            <person name="Peng Y."/>
            <person name="Rokas A."/>
            <person name="Rosa C.A."/>
            <person name="Scheuner C."/>
            <person name="Sibirny A.A."/>
            <person name="Slot J.C."/>
            <person name="Stielow J.B."/>
            <person name="Sun H."/>
            <person name="Kurtzman C.P."/>
            <person name="Blackwell M."/>
            <person name="Grigoriev I.V."/>
            <person name="Jeffries T.W."/>
        </authorList>
    </citation>
    <scope>NUCLEOTIDE SEQUENCE [LARGE SCALE GENOMIC DNA]</scope>
    <source>
        <strain evidence="5">NRRL Y-12698</strain>
    </source>
</reference>
<sequence length="299" mass="32349">MSQSYKPIVAILGSNGSVGTPILEALTSPQFSSRYQLPIRVITRSKKGKQDSASIKYYEASLDDISSFKEALDGTSVFISLVGHGANEEAVLSVIKASPSLKVYIPSQFGTDLAKTDYFPVFESVAAHSAAAREQNPGLKVVDIVTSLFIAPGSWLYEIVGHVGVDQESKTATVRGDPALKFSVTTLSDIANTVAVVVSTPPASLKNTVRVYSDSVTQEDVISKWEESHGVKLERKHQSAEETLAEAKTRLAGGFKEADFGFYLQTIIAQGEGKGLAFHADNDREWVNPGESLWTWGKF</sequence>
<dbReference type="InterPro" id="IPR051609">
    <property type="entry name" value="NmrA/Isoflavone_reductase-like"/>
</dbReference>
<evidence type="ECO:0000256" key="1">
    <source>
        <dbReference type="ARBA" id="ARBA00022857"/>
    </source>
</evidence>
<accession>A0A1E3QLL8</accession>
<proteinExistence type="predicted"/>
<dbReference type="Pfam" id="PF05368">
    <property type="entry name" value="NmrA"/>
    <property type="match status" value="1"/>
</dbReference>
<dbReference type="Proteomes" id="UP000094336">
    <property type="component" value="Unassembled WGS sequence"/>
</dbReference>
<evidence type="ECO:0000256" key="2">
    <source>
        <dbReference type="ARBA" id="ARBA00023002"/>
    </source>
</evidence>
<dbReference type="GO" id="GO:0016491">
    <property type="term" value="F:oxidoreductase activity"/>
    <property type="evidence" value="ECO:0007669"/>
    <property type="project" value="UniProtKB-KW"/>
</dbReference>
<dbReference type="PANTHER" id="PTHR47706:SF9">
    <property type="entry name" value="NMRA-LIKE DOMAIN-CONTAINING PROTEIN-RELATED"/>
    <property type="match status" value="1"/>
</dbReference>
<dbReference type="OrthoDB" id="9974981at2759"/>